<dbReference type="GO" id="GO:0008425">
    <property type="term" value="F:2-methoxy-6-polyprenyl-1,4-benzoquinol methyltransferase activity"/>
    <property type="evidence" value="ECO:0007669"/>
    <property type="project" value="UniProtKB-UniRule"/>
</dbReference>
<dbReference type="InterPro" id="IPR004033">
    <property type="entry name" value="UbiE/COQ5_MeTrFase"/>
</dbReference>
<feature type="binding site" evidence="4">
    <location>
        <position position="25"/>
    </location>
    <ligand>
        <name>S-adenosyl-L-methionine</name>
        <dbReference type="ChEBI" id="CHEBI:59789"/>
    </ligand>
</feature>
<dbReference type="EMBL" id="LIAE01010588">
    <property type="protein sequence ID" value="PAV58321.1"/>
    <property type="molecule type" value="Genomic_DNA"/>
</dbReference>
<accession>A0A2A2J9N1</accession>
<keyword evidence="2 4" id="KW-0808">Transferase</keyword>
<dbReference type="Pfam" id="PF01209">
    <property type="entry name" value="Ubie_methyltran"/>
    <property type="match status" value="1"/>
</dbReference>
<evidence type="ECO:0000313" key="6">
    <source>
        <dbReference type="Proteomes" id="UP000218231"/>
    </source>
</evidence>
<dbReference type="PROSITE" id="PS51608">
    <property type="entry name" value="SAM_MT_UBIE"/>
    <property type="match status" value="1"/>
</dbReference>
<proteinExistence type="inferred from homology"/>
<comment type="pathway">
    <text evidence="4">Cofactor biosynthesis; ubiquinone biosynthesis.</text>
</comment>
<organism evidence="5 6">
    <name type="scientific">Diploscapter pachys</name>
    <dbReference type="NCBI Taxonomy" id="2018661"/>
    <lineage>
        <taxon>Eukaryota</taxon>
        <taxon>Metazoa</taxon>
        <taxon>Ecdysozoa</taxon>
        <taxon>Nematoda</taxon>
        <taxon>Chromadorea</taxon>
        <taxon>Rhabditida</taxon>
        <taxon>Rhabditina</taxon>
        <taxon>Rhabditomorpha</taxon>
        <taxon>Rhabditoidea</taxon>
        <taxon>Rhabditidae</taxon>
        <taxon>Diploscapter</taxon>
    </lineage>
</organism>
<keyword evidence="4" id="KW-0496">Mitochondrion</keyword>
<sequence>MNDVMSFGIHRIWKDYYVLDVAGGTGDIAFRLQRKINNSGKITVFDINQNMLDVGKRKAVENEKVDASKLEWVQGDAENLPFPEGTFDLYTISFGIRNCTHVDKVLKEAFRVLKSGGQLAVLEFSEVPDMLKPVYDAYSFNVIPVMGQVVAGDYHSYKYLVESIRKFPNQEEFANMFREAGFENVRYENLSFGICAIHKGWKK</sequence>
<evidence type="ECO:0000256" key="2">
    <source>
        <dbReference type="ARBA" id="ARBA00022679"/>
    </source>
</evidence>
<comment type="subunit">
    <text evidence="4">Component of a multi-subunit COQ enzyme complex.</text>
</comment>
<dbReference type="CDD" id="cd02440">
    <property type="entry name" value="AdoMet_MTases"/>
    <property type="match status" value="1"/>
</dbReference>
<dbReference type="PANTHER" id="PTHR43591:SF24">
    <property type="entry name" value="2-METHOXY-6-POLYPRENYL-1,4-BENZOQUINOL METHYLASE, MITOCHONDRIAL"/>
    <property type="match status" value="1"/>
</dbReference>
<dbReference type="GO" id="GO:0031314">
    <property type="term" value="C:extrinsic component of mitochondrial inner membrane"/>
    <property type="evidence" value="ECO:0007669"/>
    <property type="project" value="UniProtKB-UniRule"/>
</dbReference>
<dbReference type="HAMAP" id="MF_01813">
    <property type="entry name" value="MenG_UbiE_methyltr"/>
    <property type="match status" value="1"/>
</dbReference>
<dbReference type="EC" id="2.1.1.201" evidence="4"/>
<dbReference type="Gene3D" id="3.40.50.150">
    <property type="entry name" value="Vaccinia Virus protein VP39"/>
    <property type="match status" value="1"/>
</dbReference>
<evidence type="ECO:0000256" key="4">
    <source>
        <dbReference type="HAMAP-Rule" id="MF_03191"/>
    </source>
</evidence>
<dbReference type="OrthoDB" id="6329284at2759"/>
<dbReference type="NCBIfam" id="TIGR01934">
    <property type="entry name" value="MenG_MenH_UbiE"/>
    <property type="match status" value="1"/>
</dbReference>
<protein>
    <recommendedName>
        <fullName evidence="4">2-methoxy-6-polyprenyl-1,4-benzoquinol methylase, mitochondrial</fullName>
        <ecNumber evidence="4">2.1.1.201</ecNumber>
    </recommendedName>
    <alternativeName>
        <fullName evidence="4">Ubiquinone biosynthesis methyltransferase COQ5</fullName>
    </alternativeName>
</protein>
<feature type="binding site" evidence="4">
    <location>
        <begin position="76"/>
        <end position="77"/>
    </location>
    <ligand>
        <name>S-adenosyl-L-methionine</name>
        <dbReference type="ChEBI" id="CHEBI:59789"/>
    </ligand>
</feature>
<evidence type="ECO:0000256" key="3">
    <source>
        <dbReference type="ARBA" id="ARBA00022691"/>
    </source>
</evidence>
<dbReference type="Proteomes" id="UP000218231">
    <property type="component" value="Unassembled WGS sequence"/>
</dbReference>
<keyword evidence="3 4" id="KW-0949">S-adenosyl-L-methionine</keyword>
<feature type="binding site" evidence="4">
    <location>
        <position position="93"/>
    </location>
    <ligand>
        <name>S-adenosyl-L-methionine</name>
        <dbReference type="ChEBI" id="CHEBI:59789"/>
    </ligand>
</feature>
<dbReference type="SUPFAM" id="SSF53335">
    <property type="entry name" value="S-adenosyl-L-methionine-dependent methyltransferases"/>
    <property type="match status" value="1"/>
</dbReference>
<dbReference type="AlphaFoldDB" id="A0A2A2J9N1"/>
<dbReference type="GO" id="GO:0032259">
    <property type="term" value="P:methylation"/>
    <property type="evidence" value="ECO:0007669"/>
    <property type="project" value="UniProtKB-KW"/>
</dbReference>
<gene>
    <name evidence="5" type="ORF">WR25_14714</name>
</gene>
<comment type="catalytic activity">
    <reaction evidence="4">
        <text>a 2-methoxy-6-(all-trans-polyprenyl)benzene-1,4-diol + S-adenosyl-L-methionine = a 5-methoxy-2-methyl-3-(all-trans-polyprenyl)benzene-1,4-diol + S-adenosyl-L-homocysteine + H(+)</text>
        <dbReference type="Rhea" id="RHEA:28286"/>
        <dbReference type="Rhea" id="RHEA-COMP:10858"/>
        <dbReference type="Rhea" id="RHEA-COMP:10859"/>
        <dbReference type="ChEBI" id="CHEBI:15378"/>
        <dbReference type="ChEBI" id="CHEBI:57856"/>
        <dbReference type="ChEBI" id="CHEBI:59789"/>
        <dbReference type="ChEBI" id="CHEBI:84166"/>
        <dbReference type="ChEBI" id="CHEBI:84167"/>
        <dbReference type="EC" id="2.1.1.201"/>
    </reaction>
</comment>
<feature type="binding site" evidence="4">
    <location>
        <position position="46"/>
    </location>
    <ligand>
        <name>S-adenosyl-L-methionine</name>
        <dbReference type="ChEBI" id="CHEBI:59789"/>
    </ligand>
</feature>
<dbReference type="PANTHER" id="PTHR43591">
    <property type="entry name" value="METHYLTRANSFERASE"/>
    <property type="match status" value="1"/>
</dbReference>
<keyword evidence="4" id="KW-0472">Membrane</keyword>
<comment type="caution">
    <text evidence="5">The sequence shown here is derived from an EMBL/GenBank/DDBJ whole genome shotgun (WGS) entry which is preliminary data.</text>
</comment>
<dbReference type="InterPro" id="IPR029063">
    <property type="entry name" value="SAM-dependent_MTases_sf"/>
</dbReference>
<evidence type="ECO:0000256" key="1">
    <source>
        <dbReference type="ARBA" id="ARBA00022603"/>
    </source>
</evidence>
<reference evidence="5 6" key="1">
    <citation type="journal article" date="2017" name="Curr. Biol.">
        <title>Genome architecture and evolution of a unichromosomal asexual nematode.</title>
        <authorList>
            <person name="Fradin H."/>
            <person name="Zegar C."/>
            <person name="Gutwein M."/>
            <person name="Lucas J."/>
            <person name="Kovtun M."/>
            <person name="Corcoran D."/>
            <person name="Baugh L.R."/>
            <person name="Kiontke K."/>
            <person name="Gunsalus K."/>
            <person name="Fitch D.H."/>
            <person name="Piano F."/>
        </authorList>
    </citation>
    <scope>NUCLEOTIDE SEQUENCE [LARGE SCALE GENOMIC DNA]</scope>
    <source>
        <strain evidence="5">PF1309</strain>
    </source>
</reference>
<keyword evidence="1 4" id="KW-0489">Methyltransferase</keyword>
<keyword evidence="4" id="KW-0999">Mitochondrion inner membrane</keyword>
<comment type="subcellular location">
    <subcellularLocation>
        <location evidence="4">Mitochondrion inner membrane</location>
        <topology evidence="4">Peripheral membrane protein</topology>
        <orientation evidence="4">Matrix side</orientation>
    </subcellularLocation>
</comment>
<comment type="function">
    <text evidence="4">Methyltransferase required for the conversion of 2-polyprenyl-6-methoxy-1,4-benzoquinol (DDMQH2) to 2-polyprenyl-3-methyl-6-methoxy-1,4-benzoquinol (DMQH2).</text>
</comment>
<dbReference type="STRING" id="2018661.A0A2A2J9N1"/>
<evidence type="ECO:0000313" key="5">
    <source>
        <dbReference type="EMBL" id="PAV58321.1"/>
    </source>
</evidence>
<keyword evidence="4" id="KW-0831">Ubiquinone biosynthesis</keyword>
<name>A0A2A2J9N1_9BILA</name>
<dbReference type="UniPathway" id="UPA00232"/>
<comment type="similarity">
    <text evidence="4">Belongs to the class I-like SAM-binding methyltransferase superfamily. MenG/UbiE family.</text>
</comment>
<keyword evidence="6" id="KW-1185">Reference proteome</keyword>